<dbReference type="Proteomes" id="UP000014074">
    <property type="component" value="Unassembled WGS sequence"/>
</dbReference>
<dbReference type="AlphaFoldDB" id="R8BHN6"/>
<gene>
    <name evidence="3" type="ORF">UCRPA7_5718</name>
</gene>
<feature type="chain" id="PRO_5004452651" evidence="1">
    <location>
        <begin position="19"/>
        <end position="445"/>
    </location>
</feature>
<dbReference type="EMBL" id="KB933196">
    <property type="protein sequence ID" value="EON98777.1"/>
    <property type="molecule type" value="Genomic_DNA"/>
</dbReference>
<dbReference type="GO" id="GO:0052689">
    <property type="term" value="F:carboxylic ester hydrolase activity"/>
    <property type="evidence" value="ECO:0007669"/>
    <property type="project" value="InterPro"/>
</dbReference>
<sequence>MLGLNLVFGLGLLSIVYGAFHEKKFLHDIHERTILENGHVRETNYADTKIDLSTYDFTTYPNNASEISYKGRWDSKKVSWWAAPGVKFGYTGEQVAITFGNYTSQGVLVAYRIGGLDWSFTNITTSATHLFVTTDTPGSNLTWPINPMTFELRVTNWAYGIQIDSVHVASGEKLVKIPDYGRNVEFIGDSLTSGMYTTYEAFSGFGYGIGAGLGNTEFSITAYPGICTTDQDCWGNPRGQVHQWFYTSDTSWRAQQMYGDSPEPWNFTNQQPADIVVINIGTNDQNAYNNVTVEAYVDALTKLIQGVHGVWPKAQVVLMSLWLGFWQNGNTFSDSSADGFRTEIYDIVQYFNSPEYLNNPIVYDGTTNKTRKACNKSEPFVHYFNTTGILQHNDIGPQWHPTDVGAIKVASHIIQFLKLKFDWLLYATGPEVQHDTLYWNDEPNY</sequence>
<evidence type="ECO:0000313" key="3">
    <source>
        <dbReference type="EMBL" id="EON98777.1"/>
    </source>
</evidence>
<dbReference type="eggNOG" id="ENOG502QUVW">
    <property type="taxonomic scope" value="Eukaryota"/>
</dbReference>
<evidence type="ECO:0000256" key="1">
    <source>
        <dbReference type="SAM" id="SignalP"/>
    </source>
</evidence>
<dbReference type="InterPro" id="IPR013830">
    <property type="entry name" value="SGNH_hydro"/>
</dbReference>
<accession>R8BHN6</accession>
<dbReference type="Pfam" id="PF13472">
    <property type="entry name" value="Lipase_GDSL_2"/>
    <property type="match status" value="1"/>
</dbReference>
<dbReference type="InterPro" id="IPR052762">
    <property type="entry name" value="PCW_deacetylase/CE"/>
</dbReference>
<organism evidence="3 4">
    <name type="scientific">Phaeoacremonium minimum (strain UCR-PA7)</name>
    <name type="common">Esca disease fungus</name>
    <name type="synonym">Togninia minima</name>
    <dbReference type="NCBI Taxonomy" id="1286976"/>
    <lineage>
        <taxon>Eukaryota</taxon>
        <taxon>Fungi</taxon>
        <taxon>Dikarya</taxon>
        <taxon>Ascomycota</taxon>
        <taxon>Pezizomycotina</taxon>
        <taxon>Sordariomycetes</taxon>
        <taxon>Sordariomycetidae</taxon>
        <taxon>Togniniales</taxon>
        <taxon>Togniniaceae</taxon>
        <taxon>Phaeoacremonium</taxon>
    </lineage>
</organism>
<keyword evidence="3" id="KW-0378">Hydrolase</keyword>
<dbReference type="HOGENOM" id="CLU_038116_0_0_1"/>
<protein>
    <submittedName>
        <fullName evidence="3">Putative gdsl-like lipase acylhydrolase domain protein</fullName>
    </submittedName>
</protein>
<name>R8BHN6_PHAM7</name>
<dbReference type="CDD" id="cd01831">
    <property type="entry name" value="Endoglucanase_E_like"/>
    <property type="match status" value="1"/>
</dbReference>
<feature type="signal peptide" evidence="1">
    <location>
        <begin position="1"/>
        <end position="18"/>
    </location>
</feature>
<dbReference type="OrthoDB" id="426133at2759"/>
<dbReference type="PANTHER" id="PTHR37834:SF2">
    <property type="entry name" value="ESTERASE, SGNH HYDROLASE-TYPE"/>
    <property type="match status" value="1"/>
</dbReference>
<feature type="domain" description="SGNH hydrolase-type esterase" evidence="2">
    <location>
        <begin position="186"/>
        <end position="328"/>
    </location>
</feature>
<dbReference type="InterPro" id="IPR037461">
    <property type="entry name" value="CtCE2-like_dom"/>
</dbReference>
<dbReference type="Gene3D" id="3.40.50.1110">
    <property type="entry name" value="SGNH hydrolase"/>
    <property type="match status" value="1"/>
</dbReference>
<reference evidence="4" key="1">
    <citation type="journal article" date="2013" name="Genome Announc.">
        <title>Draft genome sequence of the ascomycete Phaeoacremonium aleophilum strain UCR-PA7, a causal agent of the esca disease complex in grapevines.</title>
        <authorList>
            <person name="Blanco-Ulate B."/>
            <person name="Rolshausen P."/>
            <person name="Cantu D."/>
        </authorList>
    </citation>
    <scope>NUCLEOTIDE SEQUENCE [LARGE SCALE GENOMIC DNA]</scope>
    <source>
        <strain evidence="4">UCR-PA7</strain>
    </source>
</reference>
<dbReference type="KEGG" id="tmn:UCRPA7_5718"/>
<evidence type="ECO:0000313" key="4">
    <source>
        <dbReference type="Proteomes" id="UP000014074"/>
    </source>
</evidence>
<dbReference type="GeneID" id="19326300"/>
<dbReference type="SUPFAM" id="SSF52266">
    <property type="entry name" value="SGNH hydrolase"/>
    <property type="match status" value="1"/>
</dbReference>
<keyword evidence="4" id="KW-1185">Reference proteome</keyword>
<keyword evidence="1" id="KW-0732">Signal</keyword>
<dbReference type="InterPro" id="IPR036514">
    <property type="entry name" value="SGNH_hydro_sf"/>
</dbReference>
<dbReference type="RefSeq" id="XP_007916453.1">
    <property type="nucleotide sequence ID" value="XM_007918262.1"/>
</dbReference>
<evidence type="ECO:0000259" key="2">
    <source>
        <dbReference type="Pfam" id="PF13472"/>
    </source>
</evidence>
<proteinExistence type="predicted"/>
<dbReference type="PANTHER" id="PTHR37834">
    <property type="entry name" value="GDSL-LIKE LIPASE/ACYLHYDROLASE DOMAIN PROTEIN (AFU_ORTHOLOGUE AFUA_2G00620)"/>
    <property type="match status" value="1"/>
</dbReference>